<dbReference type="AlphaFoldDB" id="A0AAQ2XGA4"/>
<dbReference type="SMART" id="SM00974">
    <property type="entry name" value="T5orf172"/>
    <property type="match status" value="1"/>
</dbReference>
<evidence type="ECO:0000313" key="3">
    <source>
        <dbReference type="Proteomes" id="UP001222683"/>
    </source>
</evidence>
<evidence type="ECO:0000313" key="2">
    <source>
        <dbReference type="EMBL" id="WDC81363.1"/>
    </source>
</evidence>
<evidence type="ECO:0000259" key="1">
    <source>
        <dbReference type="SMART" id="SM00974"/>
    </source>
</evidence>
<name>A0AAQ2XGA4_9LACO</name>
<dbReference type="InterPro" id="IPR018306">
    <property type="entry name" value="Phage_T5_Orf172_DNA-bd"/>
</dbReference>
<dbReference type="Proteomes" id="UP001222683">
    <property type="component" value="Chromosome"/>
</dbReference>
<feature type="domain" description="Bacteriophage T5 Orf172 DNA-binding" evidence="1">
    <location>
        <begin position="293"/>
        <end position="387"/>
    </location>
</feature>
<sequence>MADRQYRNLDDIFSDPDLDGVLKPLEKKTKPKVIDPDVRSFEEVQDWVQEHGRMPENTRTDLNERRMFHRLKGMQKKYDKLHDYDELGLLVKEDTNFYSTLVEEVKRDTNTKTFETLDDILNDDSILFDDLDNAGAVDLKLFDTEKVTRKQDNKPDSIAKRQKVADFSEYKQLFKKIQSDLASGRRKLRPFKNYQINLHHFYVLRGQLVYIEAFGEEIQKDNKNGQYKDKRVHIIYENGTESNVLYRGLAASLYGRGGKFVTVPDDNIKLTMDDNITGYIYILKSLSKDPQIAEFKSLYKIGFTSGSVKKRIANAENESTYLYAPVKLIEQIQVINLNPEALEIAIHHALADYQLKVDIKAPNGKLIAPREWFVVELSKVEEVINAIVARLQSEQ</sequence>
<dbReference type="EMBL" id="CP117692">
    <property type="protein sequence ID" value="WDC81363.1"/>
    <property type="molecule type" value="Genomic_DNA"/>
</dbReference>
<accession>A0AAQ2XGA4</accession>
<dbReference type="Pfam" id="PF13455">
    <property type="entry name" value="MUG113"/>
    <property type="match status" value="1"/>
</dbReference>
<proteinExistence type="predicted"/>
<organism evidence="2 3">
    <name type="scientific">Ligilactobacillus ruminis</name>
    <dbReference type="NCBI Taxonomy" id="1623"/>
    <lineage>
        <taxon>Bacteria</taxon>
        <taxon>Bacillati</taxon>
        <taxon>Bacillota</taxon>
        <taxon>Bacilli</taxon>
        <taxon>Lactobacillales</taxon>
        <taxon>Lactobacillaceae</taxon>
        <taxon>Ligilactobacillus</taxon>
    </lineage>
</organism>
<gene>
    <name evidence="2" type="ORF">PSR59_06725</name>
</gene>
<reference evidence="2" key="1">
    <citation type="submission" date="2023-02" db="EMBL/GenBank/DDBJ databases">
        <title>Complete genome sequence of Lactobacillus ruminis CACC888 isolated from Pig feces.</title>
        <authorList>
            <person name="Park S."/>
            <person name="Park M.A."/>
            <person name="Kim D.-H."/>
            <person name="Kim Y."/>
        </authorList>
    </citation>
    <scope>NUCLEOTIDE SEQUENCE</scope>
    <source>
        <strain evidence="2">CACC888</strain>
    </source>
</reference>
<protein>
    <submittedName>
        <fullName evidence="2">GIY-YIG nuclease family protein</fullName>
    </submittedName>
</protein>
<dbReference type="RefSeq" id="WP_273744683.1">
    <property type="nucleotide sequence ID" value="NZ_CP117692.1"/>
</dbReference>